<dbReference type="RefSeq" id="XP_067926404.1">
    <property type="nucleotide sequence ID" value="XM_068061637.1"/>
</dbReference>
<evidence type="ECO:0000313" key="3">
    <source>
        <dbReference type="Proteomes" id="UP000221165"/>
    </source>
</evidence>
<dbReference type="Proteomes" id="UP000221165">
    <property type="component" value="Unassembled WGS sequence"/>
</dbReference>
<evidence type="ECO:0000313" key="2">
    <source>
        <dbReference type="EMBL" id="PHJ24732.1"/>
    </source>
</evidence>
<reference evidence="2 3" key="1">
    <citation type="journal article" date="2017" name="Int. J. Parasitol.">
        <title>The genome of the protozoan parasite Cystoisospora suis and a reverse vaccinology approach to identify vaccine candidates.</title>
        <authorList>
            <person name="Palmieri N."/>
            <person name="Shrestha A."/>
            <person name="Ruttkowski B."/>
            <person name="Beck T."/>
            <person name="Vogl C."/>
            <person name="Tomley F."/>
            <person name="Blake D.P."/>
            <person name="Joachim A."/>
        </authorList>
    </citation>
    <scope>NUCLEOTIDE SEQUENCE [LARGE SCALE GENOMIC DNA]</scope>
    <source>
        <strain evidence="2 3">Wien I</strain>
    </source>
</reference>
<keyword evidence="1 2" id="KW-0812">Transmembrane</keyword>
<protein>
    <submittedName>
        <fullName evidence="2">Transmembrane protein</fullName>
    </submittedName>
</protein>
<organism evidence="2 3">
    <name type="scientific">Cystoisospora suis</name>
    <dbReference type="NCBI Taxonomy" id="483139"/>
    <lineage>
        <taxon>Eukaryota</taxon>
        <taxon>Sar</taxon>
        <taxon>Alveolata</taxon>
        <taxon>Apicomplexa</taxon>
        <taxon>Conoidasida</taxon>
        <taxon>Coccidia</taxon>
        <taxon>Eucoccidiorida</taxon>
        <taxon>Eimeriorina</taxon>
        <taxon>Sarcocystidae</taxon>
        <taxon>Cystoisospora</taxon>
    </lineage>
</organism>
<dbReference type="GeneID" id="94424848"/>
<feature type="transmembrane region" description="Helical" evidence="1">
    <location>
        <begin position="182"/>
        <end position="205"/>
    </location>
</feature>
<comment type="caution">
    <text evidence="2">The sequence shown here is derived from an EMBL/GenBank/DDBJ whole genome shotgun (WGS) entry which is preliminary data.</text>
</comment>
<accession>A0A2C6LCJ1</accession>
<keyword evidence="1" id="KW-0472">Membrane</keyword>
<keyword evidence="3" id="KW-1185">Reference proteome</keyword>
<dbReference type="EMBL" id="MIGC01000560">
    <property type="protein sequence ID" value="PHJ24732.1"/>
    <property type="molecule type" value="Genomic_DNA"/>
</dbReference>
<dbReference type="OrthoDB" id="331170at2759"/>
<feature type="transmembrane region" description="Helical" evidence="1">
    <location>
        <begin position="89"/>
        <end position="110"/>
    </location>
</feature>
<keyword evidence="1" id="KW-1133">Transmembrane helix</keyword>
<dbReference type="AlphaFoldDB" id="A0A2C6LCJ1"/>
<evidence type="ECO:0000256" key="1">
    <source>
        <dbReference type="SAM" id="Phobius"/>
    </source>
</evidence>
<dbReference type="VEuPathDB" id="ToxoDB:CSUI_001431"/>
<feature type="transmembrane region" description="Helical" evidence="1">
    <location>
        <begin position="136"/>
        <end position="162"/>
    </location>
</feature>
<name>A0A2C6LCJ1_9APIC</name>
<sequence length="231" mass="24801">MSVLTVKPSNEAARFYRGGLQNLQPESPGAPTVYMPSPISGGAPPLRFCPDGLGVSPVERDRSEIPVYQQENAPSAPSPKTAAQYFDSFARFSALVAGLFTTAVGVCRLLRSNAYLRWPSDDFLADVNAESWRQKLFVLGPAAVVDLWTPFVFGIVSLHAHAKLLAEPEANVYLIHSVWSTVQALFANFGYCGGLGITAGVLSALSAAMSVVSYMTHCRTSDATGTLKEKK</sequence>
<gene>
    <name evidence="2" type="ORF">CSUI_001431</name>
</gene>
<proteinExistence type="predicted"/>